<dbReference type="OrthoDB" id="9795403at2"/>
<evidence type="ECO:0000256" key="1">
    <source>
        <dbReference type="ARBA" id="ARBA00004651"/>
    </source>
</evidence>
<dbReference type="PROSITE" id="PS50928">
    <property type="entry name" value="ABC_TM1"/>
    <property type="match status" value="1"/>
</dbReference>
<keyword evidence="5 9" id="KW-1133">Transmembrane helix</keyword>
<evidence type="ECO:0000256" key="3">
    <source>
        <dbReference type="ARBA" id="ARBA00022448"/>
    </source>
</evidence>
<organism evidence="11 12">
    <name type="scientific">Thiomonas bhubaneswarensis</name>
    <dbReference type="NCBI Taxonomy" id="339866"/>
    <lineage>
        <taxon>Bacteria</taxon>
        <taxon>Pseudomonadati</taxon>
        <taxon>Pseudomonadota</taxon>
        <taxon>Betaproteobacteria</taxon>
        <taxon>Burkholderiales</taxon>
        <taxon>Thiomonas</taxon>
    </lineage>
</organism>
<accession>A0A0K6HRY6</accession>
<proteinExistence type="inferred from homology"/>
<evidence type="ECO:0000256" key="4">
    <source>
        <dbReference type="ARBA" id="ARBA00022692"/>
    </source>
</evidence>
<comment type="similarity">
    <text evidence="9">Belongs to the binding-protein-dependent transport system permease family.</text>
</comment>
<keyword evidence="12" id="KW-1185">Reference proteome</keyword>
<keyword evidence="7 9" id="KW-0472">Membrane</keyword>
<dbReference type="STRING" id="339866.GCA_001418255_00317"/>
<dbReference type="GO" id="GO:0015419">
    <property type="term" value="F:ABC-type sulfate transporter activity"/>
    <property type="evidence" value="ECO:0007669"/>
    <property type="project" value="InterPro"/>
</dbReference>
<dbReference type="InterPro" id="IPR005667">
    <property type="entry name" value="Sulph_transpt2"/>
</dbReference>
<dbReference type="AlphaFoldDB" id="A0A0K6HRY6"/>
<dbReference type="InterPro" id="IPR035906">
    <property type="entry name" value="MetI-like_sf"/>
</dbReference>
<dbReference type="RefSeq" id="WP_055449261.1">
    <property type="nucleotide sequence ID" value="NZ_CYHF01000001.1"/>
</dbReference>
<evidence type="ECO:0000256" key="6">
    <source>
        <dbReference type="ARBA" id="ARBA00023032"/>
    </source>
</evidence>
<dbReference type="InterPro" id="IPR000515">
    <property type="entry name" value="MetI-like"/>
</dbReference>
<feature type="transmembrane region" description="Helical" evidence="9">
    <location>
        <begin position="12"/>
        <end position="37"/>
    </location>
</feature>
<dbReference type="Pfam" id="PF00528">
    <property type="entry name" value="BPD_transp_1"/>
    <property type="match status" value="1"/>
</dbReference>
<dbReference type="EMBL" id="CYHF01000001">
    <property type="protein sequence ID" value="CUA93680.1"/>
    <property type="molecule type" value="Genomic_DNA"/>
</dbReference>
<keyword evidence="3 9" id="KW-0813">Transport</keyword>
<dbReference type="GO" id="GO:0005886">
    <property type="term" value="C:plasma membrane"/>
    <property type="evidence" value="ECO:0007669"/>
    <property type="project" value="UniProtKB-SubCell"/>
</dbReference>
<dbReference type="PANTHER" id="PTHR30406:SF8">
    <property type="entry name" value="SULFATE TRANSPORT SYSTEM PERMEASE PROTEIN CYST"/>
    <property type="match status" value="1"/>
</dbReference>
<protein>
    <submittedName>
        <fullName evidence="11">ABC-type molybdate transport system, permease component</fullName>
    </submittedName>
</protein>
<dbReference type="CDD" id="cd06261">
    <property type="entry name" value="TM_PBP2"/>
    <property type="match status" value="1"/>
</dbReference>
<feature type="transmembrane region" description="Helical" evidence="9">
    <location>
        <begin position="196"/>
        <end position="217"/>
    </location>
</feature>
<comment type="subcellular location">
    <subcellularLocation>
        <location evidence="1 9">Cell membrane</location>
        <topology evidence="1 9">Multi-pass membrane protein</topology>
    </subcellularLocation>
</comment>
<comment type="function">
    <text evidence="8">Part of the ABC transporter complex CysAWTP (TC 3.A.1.6.1) involved in sulfate/thiosulfate import. Probably responsible for the translocation of the substrate across the membrane.</text>
</comment>
<evidence type="ECO:0000256" key="7">
    <source>
        <dbReference type="ARBA" id="ARBA00023136"/>
    </source>
</evidence>
<evidence type="ECO:0000313" key="12">
    <source>
        <dbReference type="Proteomes" id="UP000183649"/>
    </source>
</evidence>
<evidence type="ECO:0000256" key="8">
    <source>
        <dbReference type="ARBA" id="ARBA00025323"/>
    </source>
</evidence>
<reference evidence="12" key="1">
    <citation type="submission" date="2015-08" db="EMBL/GenBank/DDBJ databases">
        <authorList>
            <person name="Varghese N."/>
        </authorList>
    </citation>
    <scope>NUCLEOTIDE SEQUENCE [LARGE SCALE GENOMIC DNA]</scope>
    <source>
        <strain evidence="12">DSM 18181</strain>
    </source>
</reference>
<dbReference type="PANTHER" id="PTHR30406">
    <property type="entry name" value="SULFATE TRANSPORT SYSTEM PERMEASE PROTEIN"/>
    <property type="match status" value="1"/>
</dbReference>
<evidence type="ECO:0000259" key="10">
    <source>
        <dbReference type="PROSITE" id="PS50928"/>
    </source>
</evidence>
<dbReference type="Proteomes" id="UP000183649">
    <property type="component" value="Unassembled WGS sequence"/>
</dbReference>
<evidence type="ECO:0000256" key="9">
    <source>
        <dbReference type="RuleBase" id="RU363032"/>
    </source>
</evidence>
<evidence type="ECO:0000313" key="11">
    <source>
        <dbReference type="EMBL" id="CUA93680.1"/>
    </source>
</evidence>
<gene>
    <name evidence="11" type="ORF">Ga0061069_101319</name>
</gene>
<dbReference type="Gene3D" id="1.10.3720.10">
    <property type="entry name" value="MetI-like"/>
    <property type="match status" value="1"/>
</dbReference>
<dbReference type="SUPFAM" id="SSF161098">
    <property type="entry name" value="MetI-like"/>
    <property type="match status" value="1"/>
</dbReference>
<feature type="domain" description="ABC transmembrane type-1" evidence="10">
    <location>
        <begin position="12"/>
        <end position="214"/>
    </location>
</feature>
<sequence>MLSLTPEAWAAVWLSVKIALLAVPAYALGAVLLCYALQFGLRRPAWLDALVTIPLVFPPVVIGFGLLWLLGRESPLGRALGHIGIDFVFTLPGLWLAAFVAGLPLAVKTLQTALETHPRVWHEVALTLGRGPRNAYLTMHLPIALPALLGGLLLALARGMGEVGISLMLGGNILGRTETLSLAIFNTVTTGDYTQAAALSALLGAFSLLLFVAVRALQTKELAKHDALQPG</sequence>
<feature type="transmembrane region" description="Helical" evidence="9">
    <location>
        <begin position="49"/>
        <end position="71"/>
    </location>
</feature>
<evidence type="ECO:0000256" key="5">
    <source>
        <dbReference type="ARBA" id="ARBA00022989"/>
    </source>
</evidence>
<comment type="subunit">
    <text evidence="2">The complex is composed of two ATP-binding proteins (CysA), two transmembrane proteins (CysT and CysW) and a solute-binding protein (CysP).</text>
</comment>
<feature type="transmembrane region" description="Helical" evidence="9">
    <location>
        <begin position="135"/>
        <end position="157"/>
    </location>
</feature>
<evidence type="ECO:0000256" key="2">
    <source>
        <dbReference type="ARBA" id="ARBA00011779"/>
    </source>
</evidence>
<keyword evidence="6" id="KW-0764">Sulfate transport</keyword>
<feature type="transmembrane region" description="Helical" evidence="9">
    <location>
        <begin position="83"/>
        <end position="107"/>
    </location>
</feature>
<name>A0A0K6HRY6_9BURK</name>
<keyword evidence="4 9" id="KW-0812">Transmembrane</keyword>